<keyword evidence="6" id="KW-0479">Metal-binding</keyword>
<feature type="domain" description="E3 Ubiquitin ligase MUL1-like" evidence="15">
    <location>
        <begin position="328"/>
        <end position="432"/>
    </location>
</feature>
<evidence type="ECO:0000256" key="2">
    <source>
        <dbReference type="ARBA" id="ARBA00004141"/>
    </source>
</evidence>
<evidence type="ECO:0000256" key="13">
    <source>
        <dbReference type="SAM" id="Phobius"/>
    </source>
</evidence>
<evidence type="ECO:0000256" key="11">
    <source>
        <dbReference type="ARBA" id="ARBA00023136"/>
    </source>
</evidence>
<dbReference type="Pfam" id="PF12483">
    <property type="entry name" value="GIDE"/>
    <property type="match status" value="2"/>
</dbReference>
<dbReference type="InterPro" id="IPR044231">
    <property type="entry name" value="SP1/SPL1"/>
</dbReference>
<dbReference type="GO" id="GO:0008270">
    <property type="term" value="F:zinc ion binding"/>
    <property type="evidence" value="ECO:0007669"/>
    <property type="project" value="UniProtKB-KW"/>
</dbReference>
<evidence type="ECO:0000256" key="14">
    <source>
        <dbReference type="SAM" id="SignalP"/>
    </source>
</evidence>
<evidence type="ECO:0000256" key="7">
    <source>
        <dbReference type="ARBA" id="ARBA00022771"/>
    </source>
</evidence>
<dbReference type="EC" id="2.3.2.27" evidence="3"/>
<dbReference type="GO" id="GO:0061630">
    <property type="term" value="F:ubiquitin protein ligase activity"/>
    <property type="evidence" value="ECO:0007669"/>
    <property type="project" value="UniProtKB-EC"/>
</dbReference>
<dbReference type="GO" id="GO:0016020">
    <property type="term" value="C:membrane"/>
    <property type="evidence" value="ECO:0007669"/>
    <property type="project" value="UniProtKB-SubCell"/>
</dbReference>
<comment type="subcellular location">
    <subcellularLocation>
        <location evidence="2">Membrane</location>
        <topology evidence="2">Multi-pass membrane protein</topology>
    </subcellularLocation>
</comment>
<evidence type="ECO:0000256" key="4">
    <source>
        <dbReference type="ARBA" id="ARBA00022679"/>
    </source>
</evidence>
<dbReference type="GO" id="GO:0016567">
    <property type="term" value="P:protein ubiquitination"/>
    <property type="evidence" value="ECO:0007669"/>
    <property type="project" value="InterPro"/>
</dbReference>
<evidence type="ECO:0000256" key="9">
    <source>
        <dbReference type="ARBA" id="ARBA00022833"/>
    </source>
</evidence>
<reference evidence="16" key="2">
    <citation type="journal article" date="2023" name="Plants (Basel)">
        <title>Annotation of the Turnera subulata (Passifloraceae) Draft Genome Reveals the S-Locus Evolved after the Divergence of Turneroideae from Passifloroideae in a Stepwise Manner.</title>
        <authorList>
            <person name="Henning P.M."/>
            <person name="Roalson E.H."/>
            <person name="Mir W."/>
            <person name="McCubbin A.G."/>
            <person name="Shore J.S."/>
        </authorList>
    </citation>
    <scope>NUCLEOTIDE SEQUENCE</scope>
    <source>
        <strain evidence="16">F60SS</strain>
    </source>
</reference>
<evidence type="ECO:0000256" key="1">
    <source>
        <dbReference type="ARBA" id="ARBA00000900"/>
    </source>
</evidence>
<evidence type="ECO:0000313" key="16">
    <source>
        <dbReference type="EMBL" id="KAJ4849589.1"/>
    </source>
</evidence>
<feature type="coiled-coil region" evidence="12">
    <location>
        <begin position="304"/>
        <end position="336"/>
    </location>
</feature>
<evidence type="ECO:0000313" key="17">
    <source>
        <dbReference type="Proteomes" id="UP001141552"/>
    </source>
</evidence>
<feature type="domain" description="E3 Ubiquitin ligase MUL1-like" evidence="15">
    <location>
        <begin position="120"/>
        <end position="223"/>
    </location>
</feature>
<evidence type="ECO:0000256" key="12">
    <source>
        <dbReference type="SAM" id="Coils"/>
    </source>
</evidence>
<dbReference type="PANTHER" id="PTHR47568:SF2">
    <property type="entry name" value="E3 UBIQUITIN-PROTEIN LIGASE SP1-RELATED"/>
    <property type="match status" value="1"/>
</dbReference>
<proteinExistence type="predicted"/>
<evidence type="ECO:0000256" key="5">
    <source>
        <dbReference type="ARBA" id="ARBA00022692"/>
    </source>
</evidence>
<dbReference type="EMBL" id="JAKUCV010000550">
    <property type="protein sequence ID" value="KAJ4849589.1"/>
    <property type="molecule type" value="Genomic_DNA"/>
</dbReference>
<feature type="chain" id="PRO_5040314702" description="RING-type E3 ubiquitin transferase" evidence="14">
    <location>
        <begin position="19"/>
        <end position="480"/>
    </location>
</feature>
<keyword evidence="5 13" id="KW-0812">Transmembrane</keyword>
<keyword evidence="4" id="KW-0808">Transferase</keyword>
<dbReference type="Proteomes" id="UP001141552">
    <property type="component" value="Unassembled WGS sequence"/>
</dbReference>
<keyword evidence="8" id="KW-0833">Ubl conjugation pathway</keyword>
<name>A0A9Q0GG33_9ROSI</name>
<keyword evidence="12" id="KW-0175">Coiled coil</keyword>
<accession>A0A9Q0GG33</accession>
<keyword evidence="11 13" id="KW-0472">Membrane</keyword>
<keyword evidence="17" id="KW-1185">Reference proteome</keyword>
<evidence type="ECO:0000256" key="3">
    <source>
        <dbReference type="ARBA" id="ARBA00012483"/>
    </source>
</evidence>
<protein>
    <recommendedName>
        <fullName evidence="3">RING-type E3 ubiquitin transferase</fullName>
        <ecNumber evidence="3">2.3.2.27</ecNumber>
    </recommendedName>
</protein>
<dbReference type="PANTHER" id="PTHR47568">
    <property type="match status" value="1"/>
</dbReference>
<comment type="caution">
    <text evidence="16">The sequence shown here is derived from an EMBL/GenBank/DDBJ whole genome shotgun (WGS) entry which is preliminary data.</text>
</comment>
<dbReference type="AlphaFoldDB" id="A0A9Q0GG33"/>
<feature type="signal peptide" evidence="14">
    <location>
        <begin position="1"/>
        <end position="18"/>
    </location>
</feature>
<gene>
    <name evidence="16" type="ORF">Tsubulata_038220</name>
</gene>
<reference evidence="16" key="1">
    <citation type="submission" date="2022-02" db="EMBL/GenBank/DDBJ databases">
        <authorList>
            <person name="Henning P.M."/>
            <person name="McCubbin A.G."/>
            <person name="Shore J.S."/>
        </authorList>
    </citation>
    <scope>NUCLEOTIDE SEQUENCE</scope>
    <source>
        <strain evidence="16">F60SS</strain>
        <tissue evidence="16">Leaves</tissue>
    </source>
</reference>
<evidence type="ECO:0000256" key="6">
    <source>
        <dbReference type="ARBA" id="ARBA00022723"/>
    </source>
</evidence>
<evidence type="ECO:0000256" key="8">
    <source>
        <dbReference type="ARBA" id="ARBA00022786"/>
    </source>
</evidence>
<feature type="transmembrane region" description="Helical" evidence="13">
    <location>
        <begin position="452"/>
        <end position="471"/>
    </location>
</feature>
<comment type="catalytic activity">
    <reaction evidence="1">
        <text>S-ubiquitinyl-[E2 ubiquitin-conjugating enzyme]-L-cysteine + [acceptor protein]-L-lysine = [E2 ubiquitin-conjugating enzyme]-L-cysteine + N(6)-ubiquitinyl-[acceptor protein]-L-lysine.</text>
        <dbReference type="EC" id="2.3.2.27"/>
    </reaction>
</comment>
<keyword evidence="14" id="KW-0732">Signal</keyword>
<keyword evidence="10 13" id="KW-1133">Transmembrane helix</keyword>
<evidence type="ECO:0000259" key="15">
    <source>
        <dbReference type="Pfam" id="PF12483"/>
    </source>
</evidence>
<dbReference type="OrthoDB" id="66726at2759"/>
<sequence length="480" mass="55153">MSSPPCFIGMLWAVFCKARVLHMEYLRLWRQTRRWNNLASSFREADRYKKVPRITRFKELVKLLDVKSQPLLVTISGSVDSDTPIDCRDSGSRAVIYVEKAEKHFLLKCDKKSNGAENKKRNVEKEWVRKSELMLSRRREVPWYLHDGTDHRVHVLGCDSSSLLTVGSQVFVVSGDSGVRSHNHPDLENLGVKRIEWVLPIGKFLTVIGRAVKDESGRVSIQNASPCWLDRRIAMLEHDAWQADWYKTVPRITRFKELVKLLDDKRRPLIVTISGRVGSNTPIDCPDSGSRAVILVERAEKHFLVKCNKKENEKENEKKNEKKNDAKNEKRIVEKEWVRKSELMSSRRREVPWYLHDGTDHRVHVLGCDSYSLLTVASNVFEDSRLRSHNHRDLEMLGVKRIEWVLPIGKYLTVIGSAVKDESGRVSIQNASPCSLDQRIAILEGDARMNKAFSAIAGVVGVVMMIHRAFFCNMPIYLLQ</sequence>
<organism evidence="16 17">
    <name type="scientific">Turnera subulata</name>
    <dbReference type="NCBI Taxonomy" id="218843"/>
    <lineage>
        <taxon>Eukaryota</taxon>
        <taxon>Viridiplantae</taxon>
        <taxon>Streptophyta</taxon>
        <taxon>Embryophyta</taxon>
        <taxon>Tracheophyta</taxon>
        <taxon>Spermatophyta</taxon>
        <taxon>Magnoliopsida</taxon>
        <taxon>eudicotyledons</taxon>
        <taxon>Gunneridae</taxon>
        <taxon>Pentapetalae</taxon>
        <taxon>rosids</taxon>
        <taxon>fabids</taxon>
        <taxon>Malpighiales</taxon>
        <taxon>Passifloraceae</taxon>
        <taxon>Turnera</taxon>
    </lineage>
</organism>
<dbReference type="InterPro" id="IPR022170">
    <property type="entry name" value="MUL1-like"/>
</dbReference>
<keyword evidence="9" id="KW-0862">Zinc</keyword>
<keyword evidence="7" id="KW-0863">Zinc-finger</keyword>
<evidence type="ECO:0000256" key="10">
    <source>
        <dbReference type="ARBA" id="ARBA00022989"/>
    </source>
</evidence>